<evidence type="ECO:0000259" key="3">
    <source>
        <dbReference type="PROSITE" id="PS51462"/>
    </source>
</evidence>
<dbReference type="Proteomes" id="UP000052022">
    <property type="component" value="Unassembled WGS sequence"/>
</dbReference>
<keyword evidence="4" id="KW-0808">Transferase</keyword>
<feature type="domain" description="Nudix hydrolase" evidence="3">
    <location>
        <begin position="5"/>
        <end position="149"/>
    </location>
</feature>
<reference evidence="4 5" key="1">
    <citation type="submission" date="2015-09" db="EMBL/GenBank/DDBJ databases">
        <authorList>
            <consortium name="Swine Surveillance"/>
        </authorList>
    </citation>
    <scope>NUCLEOTIDE SEQUENCE [LARGE SCALE GENOMIC DNA]</scope>
    <source>
        <strain evidence="4 5">CECT 7557</strain>
    </source>
</reference>
<sequence length="160" mass="17342">MSTDPNISSAGAVLPAVRTTARAVIWQGEKVLVQVKQTPEGGIYLTLPGGRLEPGETLAAATAREVFEEVGAEVEVISLLHVAELYKARPEGVRHQVEHLFDCKLRAPYSPHMGTDPDNKQINVRWADPVAEADLFDPPYGAVLVEARGTLYLGVVQDQS</sequence>
<dbReference type="OrthoDB" id="542521at2"/>
<dbReference type="PRINTS" id="PR00502">
    <property type="entry name" value="NUDIXFAMILY"/>
</dbReference>
<dbReference type="PROSITE" id="PS51462">
    <property type="entry name" value="NUDIX"/>
    <property type="match status" value="1"/>
</dbReference>
<name>A0A0P1GWW1_9RHOB</name>
<dbReference type="InterPro" id="IPR020476">
    <property type="entry name" value="Nudix_hydrolase"/>
</dbReference>
<dbReference type="GO" id="GO:0016779">
    <property type="term" value="F:nucleotidyltransferase activity"/>
    <property type="evidence" value="ECO:0007669"/>
    <property type="project" value="UniProtKB-KW"/>
</dbReference>
<comment type="cofactor">
    <cofactor evidence="1">
        <name>Mg(2+)</name>
        <dbReference type="ChEBI" id="CHEBI:18420"/>
    </cofactor>
</comment>
<dbReference type="SUPFAM" id="SSF55811">
    <property type="entry name" value="Nudix"/>
    <property type="match status" value="1"/>
</dbReference>
<dbReference type="EMBL" id="CYSD01000033">
    <property type="protein sequence ID" value="CUH78890.1"/>
    <property type="molecule type" value="Genomic_DNA"/>
</dbReference>
<evidence type="ECO:0000256" key="1">
    <source>
        <dbReference type="ARBA" id="ARBA00001946"/>
    </source>
</evidence>
<keyword evidence="4" id="KW-0548">Nucleotidyltransferase</keyword>
<dbReference type="RefSeq" id="WP_058290145.1">
    <property type="nucleotide sequence ID" value="NZ_CYSD01000033.1"/>
</dbReference>
<dbReference type="AlphaFoldDB" id="A0A0P1GWW1"/>
<dbReference type="Gene3D" id="3.90.79.10">
    <property type="entry name" value="Nucleoside Triphosphate Pyrophosphohydrolase"/>
    <property type="match status" value="1"/>
</dbReference>
<dbReference type="STRING" id="928856.SAMN04488049_11094"/>
<protein>
    <submittedName>
        <fullName evidence="4">Bifunctional nicotinamide mononucleotide adenylyltransferase/ADP-ribose pyrophosphatase</fullName>
    </submittedName>
</protein>
<keyword evidence="2" id="KW-0378">Hydrolase</keyword>
<dbReference type="PANTHER" id="PTHR43046:SF14">
    <property type="entry name" value="MUTT_NUDIX FAMILY PROTEIN"/>
    <property type="match status" value="1"/>
</dbReference>
<evidence type="ECO:0000313" key="4">
    <source>
        <dbReference type="EMBL" id="CUH78890.1"/>
    </source>
</evidence>
<organism evidence="4 5">
    <name type="scientific">Tritonibacter multivorans</name>
    <dbReference type="NCBI Taxonomy" id="928856"/>
    <lineage>
        <taxon>Bacteria</taxon>
        <taxon>Pseudomonadati</taxon>
        <taxon>Pseudomonadota</taxon>
        <taxon>Alphaproteobacteria</taxon>
        <taxon>Rhodobacterales</taxon>
        <taxon>Paracoccaceae</taxon>
        <taxon>Tritonibacter</taxon>
    </lineage>
</organism>
<keyword evidence="5" id="KW-1185">Reference proteome</keyword>
<evidence type="ECO:0000256" key="2">
    <source>
        <dbReference type="ARBA" id="ARBA00022801"/>
    </source>
</evidence>
<dbReference type="PANTHER" id="PTHR43046">
    <property type="entry name" value="GDP-MANNOSE MANNOSYL HYDROLASE"/>
    <property type="match status" value="1"/>
</dbReference>
<gene>
    <name evidence="4" type="ORF">TRM7557_02092</name>
</gene>
<dbReference type="GO" id="GO:0016787">
    <property type="term" value="F:hydrolase activity"/>
    <property type="evidence" value="ECO:0007669"/>
    <property type="project" value="UniProtKB-KW"/>
</dbReference>
<proteinExistence type="predicted"/>
<evidence type="ECO:0000313" key="5">
    <source>
        <dbReference type="Proteomes" id="UP000052022"/>
    </source>
</evidence>
<dbReference type="Pfam" id="PF00293">
    <property type="entry name" value="NUDIX"/>
    <property type="match status" value="1"/>
</dbReference>
<dbReference type="InterPro" id="IPR000086">
    <property type="entry name" value="NUDIX_hydrolase_dom"/>
</dbReference>
<accession>A0A0P1GWW1</accession>
<dbReference type="InterPro" id="IPR015797">
    <property type="entry name" value="NUDIX_hydrolase-like_dom_sf"/>
</dbReference>